<accession>S8GEH0</accession>
<name>S8GEH0_TOXGM</name>
<dbReference type="EMBL" id="KE138829">
    <property type="protein sequence ID" value="EPT30235.1"/>
    <property type="molecule type" value="Genomic_DNA"/>
</dbReference>
<dbReference type="GeneID" id="7894029"/>
<dbReference type="KEGG" id="tgo:TGME49_202330"/>
<dbReference type="HOGENOM" id="CLU_1374723_0_0_1"/>
<reference evidence="1" key="1">
    <citation type="submission" date="2013-04" db="EMBL/GenBank/DDBJ databases">
        <authorList>
            <person name="Sibley D."/>
            <person name="Venepally P."/>
            <person name="Karamycheva S."/>
            <person name="Hadjithomas M."/>
            <person name="Khan A."/>
            <person name="Brunk B."/>
            <person name="Roos D."/>
            <person name="Caler E."/>
            <person name="Lorenzi H."/>
        </authorList>
    </citation>
    <scope>NUCLEOTIDE SEQUENCE [LARGE SCALE GENOMIC DNA]</scope>
    <source>
        <strain evidence="1">ME49</strain>
    </source>
</reference>
<gene>
    <name evidence="1" type="ORF">TGME49_202330</name>
</gene>
<evidence type="ECO:0000313" key="1">
    <source>
        <dbReference type="EMBL" id="EPT30235.1"/>
    </source>
</evidence>
<sequence length="199" mass="21982">MRSSNKPTTVIGLRYLLPRDYWTFTYLPYSGHSSVNRPIALPHHSRKDLATEIGINLSARQDFPAPGLWASSLLNENVGCRSTKCRRRFFRLIGYWAAPPQQALSNDLADSAERDRETGTGKRVHVVTPTTPILSVRSDGDDTGRRELIVRYLCYSNRLVSGRTVSSSLAKRLDGKLGAIVSRVALRNSGAAASDKPPS</sequence>
<protein>
    <submittedName>
        <fullName evidence="1">Uncharacterized protein</fullName>
    </submittedName>
</protein>
<evidence type="ECO:0000313" key="2">
    <source>
        <dbReference type="Proteomes" id="UP000001529"/>
    </source>
</evidence>
<dbReference type="AlphaFoldDB" id="S8GEH0"/>
<dbReference type="EMBL" id="CM002041">
    <property type="protein sequence ID" value="EPT30235.1"/>
    <property type="molecule type" value="Genomic_DNA"/>
</dbReference>
<organism evidence="1 2">
    <name type="scientific">Toxoplasma gondii (strain ATCC 50611 / Me49)</name>
    <dbReference type="NCBI Taxonomy" id="508771"/>
    <lineage>
        <taxon>Eukaryota</taxon>
        <taxon>Sar</taxon>
        <taxon>Alveolata</taxon>
        <taxon>Apicomplexa</taxon>
        <taxon>Conoidasida</taxon>
        <taxon>Coccidia</taxon>
        <taxon>Eucoccidiorida</taxon>
        <taxon>Eimeriorina</taxon>
        <taxon>Sarcocystidae</taxon>
        <taxon>Toxoplasma</taxon>
    </lineage>
</organism>
<dbReference type="Proteomes" id="UP000001529">
    <property type="component" value="Chromosome VIIa"/>
</dbReference>
<proteinExistence type="predicted"/>
<dbReference type="RefSeq" id="XP_002367518.1">
    <property type="nucleotide sequence ID" value="XM_002367477.1"/>
</dbReference>
<dbReference type="VEuPathDB" id="ToxoDB:TGME49_202330"/>
<keyword evidence="2" id="KW-1185">Reference proteome</keyword>